<reference evidence="3 4" key="1">
    <citation type="submission" date="2019-10" db="EMBL/GenBank/DDBJ databases">
        <authorList>
            <person name="Palmer J.M."/>
        </authorList>
    </citation>
    <scope>NUCLEOTIDE SEQUENCE [LARGE SCALE GENOMIC DNA]</scope>
    <source>
        <strain evidence="3 4">TWF730</strain>
    </source>
</reference>
<evidence type="ECO:0000259" key="2">
    <source>
        <dbReference type="SMART" id="SM00954"/>
    </source>
</evidence>
<dbReference type="InterPro" id="IPR007685">
    <property type="entry name" value="RelA_SpoT"/>
</dbReference>
<feature type="compositionally biased region" description="Polar residues" evidence="1">
    <location>
        <begin position="574"/>
        <end position="584"/>
    </location>
</feature>
<dbReference type="EMBL" id="JAVHNS010000007">
    <property type="protein sequence ID" value="KAK6349129.1"/>
    <property type="molecule type" value="Genomic_DNA"/>
</dbReference>
<dbReference type="SMART" id="SM00954">
    <property type="entry name" value="RelA_SpoT"/>
    <property type="match status" value="1"/>
</dbReference>
<dbReference type="CDD" id="cd05399">
    <property type="entry name" value="NT_Rel-Spo_like"/>
    <property type="match status" value="1"/>
</dbReference>
<comment type="caution">
    <text evidence="3">The sequence shown here is derived from an EMBL/GenBank/DDBJ whole genome shotgun (WGS) entry which is preliminary data.</text>
</comment>
<gene>
    <name evidence="3" type="ORF">TWF730_009885</name>
</gene>
<dbReference type="Proteomes" id="UP001373714">
    <property type="component" value="Unassembled WGS sequence"/>
</dbReference>
<feature type="domain" description="RelA/SpoT" evidence="2">
    <location>
        <begin position="61"/>
        <end position="203"/>
    </location>
</feature>
<sequence length="628" mass="72017">MTELNPPNPVIDDFIKQYAESGVAVYANLTTVAMDILTKELEDIGVKHEIYDRGKQGSRGGRAKSVESARQTILRRQKFRGIPYDTLEQITADMHDLAGLRIALYYPNQLEKVGRWLETRFMIIGNQRWPEPNAGVSEIDTNEQKRVFPGYTALHFRVQLLEDDPSNSSVTEGRVLEIQLMSLLMHTWSKIYHELVYKPQEDSHIDRTDKLLLDSSNGIILVGEQLLGRVGESIGKMDEPFESQQAWELYLRRESDKYYSTSRPQNKPKNPSNSQSNIGIQSQCLSAYKAKSGNGAPRPRPRLISIEMLCESDQIKEILYKTLIKYRQNTPKGFCTNVKGSTKLSNDHDQFSLEELIRNFADSTVLANEYQKHRLPSPYAVLNKIPWHNIPVVRFKAFIVCGALRMAGDLGGIWSHAKTYQELPSTLDFSEILGPRPEKIERETIQLLNKFLDYMIRFKDYSWQSTLAIVRIGWQTLHPNRYSEYFENMEDLLDAIARDITYEEFLSGRREWATSRRVALEDLKFVHDFIYCYETSASDLEGGRNEAATPTVRLLGRSGLLTTKHTKNPALPQSEPTENLSASLEPTGLAQPLPREGGGEIYQQIHQQTYQHIWWPKYVRTTCVTTQK</sequence>
<dbReference type="AlphaFoldDB" id="A0AAV9UVK3"/>
<keyword evidence="4" id="KW-1185">Reference proteome</keyword>
<feature type="compositionally biased region" description="Low complexity" evidence="1">
    <location>
        <begin position="264"/>
        <end position="278"/>
    </location>
</feature>
<evidence type="ECO:0000313" key="4">
    <source>
        <dbReference type="Proteomes" id="UP001373714"/>
    </source>
</evidence>
<dbReference type="Pfam" id="PF04607">
    <property type="entry name" value="RelA_SpoT"/>
    <property type="match status" value="1"/>
</dbReference>
<dbReference type="PANTHER" id="PTHR41773:SF1">
    <property type="entry name" value="RELA_SPOT DOMAIN-CONTAINING PROTEIN"/>
    <property type="match status" value="1"/>
</dbReference>
<organism evidence="3 4">
    <name type="scientific">Orbilia blumenaviensis</name>
    <dbReference type="NCBI Taxonomy" id="1796055"/>
    <lineage>
        <taxon>Eukaryota</taxon>
        <taxon>Fungi</taxon>
        <taxon>Dikarya</taxon>
        <taxon>Ascomycota</taxon>
        <taxon>Pezizomycotina</taxon>
        <taxon>Orbiliomycetes</taxon>
        <taxon>Orbiliales</taxon>
        <taxon>Orbiliaceae</taxon>
        <taxon>Orbilia</taxon>
    </lineage>
</organism>
<evidence type="ECO:0000313" key="3">
    <source>
        <dbReference type="EMBL" id="KAK6349129.1"/>
    </source>
</evidence>
<evidence type="ECO:0000256" key="1">
    <source>
        <dbReference type="SAM" id="MobiDB-lite"/>
    </source>
</evidence>
<feature type="region of interest" description="Disordered" evidence="1">
    <location>
        <begin position="258"/>
        <end position="278"/>
    </location>
</feature>
<feature type="region of interest" description="Disordered" evidence="1">
    <location>
        <begin position="563"/>
        <end position="590"/>
    </location>
</feature>
<accession>A0AAV9UVK3</accession>
<dbReference type="SUPFAM" id="SSF81301">
    <property type="entry name" value="Nucleotidyltransferase"/>
    <property type="match status" value="1"/>
</dbReference>
<dbReference type="PANTHER" id="PTHR41773">
    <property type="entry name" value="GTP PYROPHOSPHATASE-RELATED"/>
    <property type="match status" value="1"/>
</dbReference>
<dbReference type="Gene3D" id="3.30.460.10">
    <property type="entry name" value="Beta Polymerase, domain 2"/>
    <property type="match status" value="1"/>
</dbReference>
<protein>
    <recommendedName>
        <fullName evidence="2">RelA/SpoT domain-containing protein</fullName>
    </recommendedName>
</protein>
<dbReference type="InterPro" id="IPR043519">
    <property type="entry name" value="NT_sf"/>
</dbReference>
<proteinExistence type="predicted"/>
<dbReference type="GO" id="GO:0015969">
    <property type="term" value="P:guanosine tetraphosphate metabolic process"/>
    <property type="evidence" value="ECO:0007669"/>
    <property type="project" value="InterPro"/>
</dbReference>
<name>A0AAV9UVK3_9PEZI</name>